<organism evidence="3 4">
    <name type="scientific">Humicola insolens</name>
    <name type="common">Soft-rot fungus</name>
    <dbReference type="NCBI Taxonomy" id="85995"/>
    <lineage>
        <taxon>Eukaryota</taxon>
        <taxon>Fungi</taxon>
        <taxon>Dikarya</taxon>
        <taxon>Ascomycota</taxon>
        <taxon>Pezizomycotina</taxon>
        <taxon>Sordariomycetes</taxon>
        <taxon>Sordariomycetidae</taxon>
        <taxon>Sordariales</taxon>
        <taxon>Chaetomiaceae</taxon>
        <taxon>Mycothermus</taxon>
    </lineage>
</organism>
<feature type="compositionally biased region" description="Acidic residues" evidence="2">
    <location>
        <begin position="117"/>
        <end position="128"/>
    </location>
</feature>
<keyword evidence="4" id="KW-1185">Reference proteome</keyword>
<feature type="compositionally biased region" description="Basic and acidic residues" evidence="2">
    <location>
        <begin position="61"/>
        <end position="71"/>
    </location>
</feature>
<comment type="caution">
    <text evidence="3">The sequence shown here is derived from an EMBL/GenBank/DDBJ whole genome shotgun (WGS) entry which is preliminary data.</text>
</comment>
<dbReference type="Proteomes" id="UP001583172">
    <property type="component" value="Unassembled WGS sequence"/>
</dbReference>
<evidence type="ECO:0000256" key="2">
    <source>
        <dbReference type="SAM" id="MobiDB-lite"/>
    </source>
</evidence>
<protein>
    <submittedName>
        <fullName evidence="3">Uncharacterized protein</fullName>
    </submittedName>
</protein>
<evidence type="ECO:0000313" key="4">
    <source>
        <dbReference type="Proteomes" id="UP001583172"/>
    </source>
</evidence>
<gene>
    <name evidence="3" type="ORF">VTJ49DRAFT_1649</name>
</gene>
<evidence type="ECO:0000313" key="3">
    <source>
        <dbReference type="EMBL" id="KAL1839321.1"/>
    </source>
</evidence>
<feature type="compositionally biased region" description="Low complexity" evidence="2">
    <location>
        <begin position="134"/>
        <end position="158"/>
    </location>
</feature>
<reference evidence="3 4" key="1">
    <citation type="journal article" date="2024" name="Commun. Biol.">
        <title>Comparative genomic analysis of thermophilic fungi reveals convergent evolutionary adaptations and gene losses.</title>
        <authorList>
            <person name="Steindorff A.S."/>
            <person name="Aguilar-Pontes M.V."/>
            <person name="Robinson A.J."/>
            <person name="Andreopoulos B."/>
            <person name="LaButti K."/>
            <person name="Kuo A."/>
            <person name="Mondo S."/>
            <person name="Riley R."/>
            <person name="Otillar R."/>
            <person name="Haridas S."/>
            <person name="Lipzen A."/>
            <person name="Grimwood J."/>
            <person name="Schmutz J."/>
            <person name="Clum A."/>
            <person name="Reid I.D."/>
            <person name="Moisan M.C."/>
            <person name="Butler G."/>
            <person name="Nguyen T.T.M."/>
            <person name="Dewar K."/>
            <person name="Conant G."/>
            <person name="Drula E."/>
            <person name="Henrissat B."/>
            <person name="Hansel C."/>
            <person name="Singer S."/>
            <person name="Hutchinson M.I."/>
            <person name="de Vries R.P."/>
            <person name="Natvig D.O."/>
            <person name="Powell A.J."/>
            <person name="Tsang A."/>
            <person name="Grigoriev I.V."/>
        </authorList>
    </citation>
    <scope>NUCLEOTIDE SEQUENCE [LARGE SCALE GENOMIC DNA]</scope>
    <source>
        <strain evidence="3 4">CBS 620.91</strain>
    </source>
</reference>
<keyword evidence="1" id="KW-0175">Coiled coil</keyword>
<feature type="coiled-coil region" evidence="1">
    <location>
        <begin position="166"/>
        <end position="257"/>
    </location>
</feature>
<name>A0ABR3VD45_HUMIN</name>
<dbReference type="EMBL" id="JAZGSY010000164">
    <property type="protein sequence ID" value="KAL1839321.1"/>
    <property type="molecule type" value="Genomic_DNA"/>
</dbReference>
<feature type="compositionally biased region" description="Basic and acidic residues" evidence="2">
    <location>
        <begin position="82"/>
        <end position="95"/>
    </location>
</feature>
<sequence>MKDIHSFEGEPPKPTTDIEMKPPKRPSKVPIDDPAGTDARPPLPPKDSKKSYSQALSEDLIDMRDPADKMILDTATSGPRHPSGDEVSFKDRVEAARTGTAKLTKSTVEVAPPAEYSDSETEGGELSDDEKYQDPQQDQQHHQQQQQEQQQEQQQQQPIDKEAELERLFRSEMQQMEEKLKDARIEKMRMEEAMVEAQNRAEQAERAAEEIRLRYTAEAKAAAAAAAADAANSGDDGAVMRAEIKRLQAELDEARSHIFSLQPYLKDLTPKEVAQDFDDLVNSVSDWVTGFMDPILDDEDRIDDVLLRVRRGAQDVQRLRRYMHTHPDLVYGCTYPETDVDIMIALVLRYLQDHVFQQALYGAVPQLVQVISFLEASMQTNVQPKRDQYAMRTWRAETLNAAIHSPDYHQAKYARARDLTSELGSLFKVFRRDKEDYQHMLRNLHDNVIMPALRMHEKLMTSTHHFYLDLTTYMIWASRSQEFEPNPDFWRDVAQLRCENILQNRKPFNQSKLDPQPSMEDLFRDLVPVATVVPALKMRQVGKGDVIKEPTPVRQQQVLVAWGSVEKREKFREKGDRTLLNHIYYTPRERQERVQEGGGVSTVLWAFRGWA</sequence>
<evidence type="ECO:0000256" key="1">
    <source>
        <dbReference type="SAM" id="Coils"/>
    </source>
</evidence>
<feature type="compositionally biased region" description="Basic and acidic residues" evidence="2">
    <location>
        <begin position="1"/>
        <end position="22"/>
    </location>
</feature>
<feature type="region of interest" description="Disordered" evidence="2">
    <location>
        <begin position="1"/>
        <end position="159"/>
    </location>
</feature>
<proteinExistence type="predicted"/>
<accession>A0ABR3VD45</accession>